<dbReference type="AlphaFoldDB" id="A0A1N7G4X4"/>
<dbReference type="RefSeq" id="WP_076556127.1">
    <property type="nucleotide sequence ID" value="NZ_FTNU01000023.1"/>
</dbReference>
<dbReference type="STRING" id="34061.B0189_09630"/>
<dbReference type="Proteomes" id="UP000187495">
    <property type="component" value="Unassembled WGS sequence"/>
</dbReference>
<sequence>MRYYYNPTTDQYAQVLGVDDRTGIATVIIDDKEYEMDWHEFIGKFKQLRDKDERSNPNQR</sequence>
<name>A0A1N7G4X4_9GAMM</name>
<keyword evidence="2" id="KW-1185">Reference proteome</keyword>
<organism evidence="1 2">
    <name type="scientific">Moraxella cuniculi DSM 21768</name>
    <dbReference type="NCBI Taxonomy" id="1122245"/>
    <lineage>
        <taxon>Bacteria</taxon>
        <taxon>Pseudomonadati</taxon>
        <taxon>Pseudomonadota</taxon>
        <taxon>Gammaproteobacteria</taxon>
        <taxon>Moraxellales</taxon>
        <taxon>Moraxellaceae</taxon>
        <taxon>Moraxella</taxon>
    </lineage>
</organism>
<evidence type="ECO:0000313" key="2">
    <source>
        <dbReference type="Proteomes" id="UP000187495"/>
    </source>
</evidence>
<proteinExistence type="predicted"/>
<protein>
    <submittedName>
        <fullName evidence="1">Uncharacterized protein</fullName>
    </submittedName>
</protein>
<accession>A0A1N7G4X4</accession>
<gene>
    <name evidence="1" type="ORF">SAMN02745664_12334</name>
</gene>
<dbReference type="EMBL" id="FTNU01000023">
    <property type="protein sequence ID" value="SIS07598.1"/>
    <property type="molecule type" value="Genomic_DNA"/>
</dbReference>
<evidence type="ECO:0000313" key="1">
    <source>
        <dbReference type="EMBL" id="SIS07598.1"/>
    </source>
</evidence>
<reference evidence="2" key="1">
    <citation type="submission" date="2017-01" db="EMBL/GenBank/DDBJ databases">
        <authorList>
            <person name="Varghese N."/>
            <person name="Submissions S."/>
        </authorList>
    </citation>
    <scope>NUCLEOTIDE SEQUENCE [LARGE SCALE GENOMIC DNA]</scope>
    <source>
        <strain evidence="2">DSM 21768</strain>
    </source>
</reference>